<dbReference type="EMBL" id="CP002475">
    <property type="protein sequence ID" value="ADW01532.1"/>
    <property type="molecule type" value="Genomic_DNA"/>
</dbReference>
<sequence length="294" mass="32611">MTTGEAHVDKSRWPKDVPDSGLTKGLALPLESYMVPYSDQVVIDSALRDLQTECMSTYGFTVNLPRPGVHPPASSNSMNIERRYGITDRAEAEKYGYLLSPEQQKYTAQQAPDLPGIQVEVLTGHTRPEPVEAPVGSDVGYSGVGENTKPARAEYKGRKLHKDGCAGWSKRQLELNESDAGFVTQLASTGLSETRPHKSVEQAVKRWSACMKDKGRKASDPYRAMEQGLVETDTQDSIALALDDIDCKEQTRLIEVWFKEESAVQKRLIKENKDQLDVVKTRTRDVLTAAKAVK</sequence>
<evidence type="ECO:0000313" key="3">
    <source>
        <dbReference type="Proteomes" id="UP000002066"/>
    </source>
</evidence>
<feature type="compositionally biased region" description="Basic and acidic residues" evidence="1">
    <location>
        <begin position="1"/>
        <end position="18"/>
    </location>
</feature>
<dbReference type="Proteomes" id="UP000002066">
    <property type="component" value="Chromosome"/>
</dbReference>
<reference evidence="2 3" key="1">
    <citation type="submission" date="2011-01" db="EMBL/GenBank/DDBJ databases">
        <title>Complete sequence of chromosome of Streptomyces flavogriseus ATCC 33331.</title>
        <authorList>
            <consortium name="US DOE Joint Genome Institute"/>
            <person name="Lucas S."/>
            <person name="Copeland A."/>
            <person name="Lapidus A."/>
            <person name="Cheng J.-F."/>
            <person name="Goodwin L."/>
            <person name="Pitluck S."/>
            <person name="Davenport K."/>
            <person name="Detter J.C."/>
            <person name="Han C."/>
            <person name="Tapia R."/>
            <person name="Land M."/>
            <person name="Hauser L."/>
            <person name="Kyrpides N."/>
            <person name="Ivanova N."/>
            <person name="Ovchinnikova G."/>
            <person name="Pagani I."/>
            <person name="Brumm P."/>
            <person name="Mead D."/>
            <person name="Woyke T."/>
        </authorList>
    </citation>
    <scope>NUCLEOTIDE SEQUENCE [LARGE SCALE GENOMIC DNA]</scope>
    <source>
        <strain evidence="3">ATCC 33331 / IAF-45CD</strain>
    </source>
</reference>
<evidence type="ECO:0000256" key="1">
    <source>
        <dbReference type="SAM" id="MobiDB-lite"/>
    </source>
</evidence>
<proteinExistence type="predicted"/>
<evidence type="ECO:0000313" key="2">
    <source>
        <dbReference type="EMBL" id="ADW01532.1"/>
    </source>
</evidence>
<organism evidence="2 3">
    <name type="scientific">Streptomyces pratensis (strain ATCC 33331 / IAF-45CD)</name>
    <dbReference type="NCBI Taxonomy" id="591167"/>
    <lineage>
        <taxon>Bacteria</taxon>
        <taxon>Bacillati</taxon>
        <taxon>Actinomycetota</taxon>
        <taxon>Actinomycetes</taxon>
        <taxon>Kitasatosporales</taxon>
        <taxon>Streptomycetaceae</taxon>
        <taxon>Streptomyces</taxon>
    </lineage>
</organism>
<dbReference type="KEGG" id="sfa:Sfla_0062"/>
<dbReference type="AlphaFoldDB" id="A0A8D4B9Y8"/>
<accession>A0A8D4B9Y8</accession>
<protein>
    <submittedName>
        <fullName evidence="2">Uncharacterized protein</fullName>
    </submittedName>
</protein>
<feature type="region of interest" description="Disordered" evidence="1">
    <location>
        <begin position="1"/>
        <end position="20"/>
    </location>
</feature>
<gene>
    <name evidence="2" type="ordered locus">Sfla_0062</name>
</gene>
<name>A0A8D4B9Y8_STRFA</name>